<accession>A0A017HEL2</accession>
<dbReference type="SUPFAM" id="SSF51735">
    <property type="entry name" value="NAD(P)-binding Rossmann-fold domains"/>
    <property type="match status" value="1"/>
</dbReference>
<dbReference type="eggNOG" id="COG1052">
    <property type="taxonomic scope" value="Bacteria"/>
</dbReference>
<dbReference type="HOGENOM" id="CLU_019796_1_1_5"/>
<protein>
    <submittedName>
        <fullName evidence="7">D-lactate dehydrogenase</fullName>
        <ecNumber evidence="7">1.1.1.28</ecNumber>
    </submittedName>
</protein>
<reference evidence="7 8" key="1">
    <citation type="submission" date="2013-03" db="EMBL/GenBank/DDBJ databases">
        <authorList>
            <person name="Fiebig A."/>
            <person name="Goeker M."/>
            <person name="Klenk H.-P.P."/>
        </authorList>
    </citation>
    <scope>NUCLEOTIDE SEQUENCE [LARGE SCALE GENOMIC DNA]</scope>
    <source>
        <strain evidence="7 8">DSM 17492</strain>
    </source>
</reference>
<sequence length="342" mass="36654">MSGQGEQIVHVAIFSAKPYDISFLTRANTAQAGHHLHFHAARLATGTMALAQGAEAICAFVNDRLGRPVLEGLAAAGVRLVALRSAGYNHVDLAAARSVGIEVCFVPSYSPHAVAEHTLALILTLNRKTHRAWARVREGNFELDGLMGFDLYGKTVGVIGTGRIGSVLAQILLGFGCRVIAHDPKPDPDCLARGVAYLDIAPLLSASDIITLQCPLTERTHHLVDDRAVARMKTGVMLINTSRGAVIDTSAVIRGLKSGRIGSLGLDVYEEEGELFFEDLSDRIIPDDVFARLLTFPNVLITGHQGFFTTEALTAIAETTLANITAFECDGAALHPVPDRQM</sequence>
<dbReference type="PROSITE" id="PS00671">
    <property type="entry name" value="D_2_HYDROXYACID_DH_3"/>
    <property type="match status" value="1"/>
</dbReference>
<dbReference type="InterPro" id="IPR029752">
    <property type="entry name" value="D-isomer_DH_CS1"/>
</dbReference>
<organism evidence="7 8">
    <name type="scientific">Limimaricola hongkongensis DSM 17492</name>
    <dbReference type="NCBI Taxonomy" id="1122180"/>
    <lineage>
        <taxon>Bacteria</taxon>
        <taxon>Pseudomonadati</taxon>
        <taxon>Pseudomonadota</taxon>
        <taxon>Alphaproteobacteria</taxon>
        <taxon>Rhodobacterales</taxon>
        <taxon>Paracoccaceae</taxon>
        <taxon>Limimaricola</taxon>
    </lineage>
</organism>
<dbReference type="EC" id="1.1.1.28" evidence="7"/>
<gene>
    <name evidence="7" type="ORF">Lokhon_01616</name>
</gene>
<dbReference type="STRING" id="1122180.Lokhon_01616"/>
<dbReference type="PANTHER" id="PTHR43026:SF1">
    <property type="entry name" value="2-HYDROXYACID DEHYDROGENASE HOMOLOG 1-RELATED"/>
    <property type="match status" value="1"/>
</dbReference>
<evidence type="ECO:0000256" key="1">
    <source>
        <dbReference type="ARBA" id="ARBA00005854"/>
    </source>
</evidence>
<dbReference type="CDD" id="cd12183">
    <property type="entry name" value="LDH_like_2"/>
    <property type="match status" value="1"/>
</dbReference>
<dbReference type="InterPro" id="IPR058205">
    <property type="entry name" value="D-LDH-like"/>
</dbReference>
<dbReference type="Pfam" id="PF02826">
    <property type="entry name" value="2-Hacid_dh_C"/>
    <property type="match status" value="1"/>
</dbReference>
<dbReference type="GO" id="GO:0051287">
    <property type="term" value="F:NAD binding"/>
    <property type="evidence" value="ECO:0007669"/>
    <property type="project" value="InterPro"/>
</dbReference>
<evidence type="ECO:0000259" key="5">
    <source>
        <dbReference type="Pfam" id="PF00389"/>
    </source>
</evidence>
<comment type="similarity">
    <text evidence="1 4">Belongs to the D-isomer specific 2-hydroxyacid dehydrogenase family.</text>
</comment>
<keyword evidence="2 4" id="KW-0560">Oxidoreductase</keyword>
<comment type="caution">
    <text evidence="7">The sequence shown here is derived from an EMBL/GenBank/DDBJ whole genome shotgun (WGS) entry which is preliminary data.</text>
</comment>
<dbReference type="InterPro" id="IPR006140">
    <property type="entry name" value="D-isomer_DH_NAD-bd"/>
</dbReference>
<dbReference type="SUPFAM" id="SSF52283">
    <property type="entry name" value="Formate/glycerate dehydrogenase catalytic domain-like"/>
    <property type="match status" value="1"/>
</dbReference>
<dbReference type="Gene3D" id="3.40.50.720">
    <property type="entry name" value="NAD(P)-binding Rossmann-like Domain"/>
    <property type="match status" value="2"/>
</dbReference>
<dbReference type="Pfam" id="PF00389">
    <property type="entry name" value="2-Hacid_dh"/>
    <property type="match status" value="1"/>
</dbReference>
<dbReference type="GO" id="GO:0008720">
    <property type="term" value="F:D-lactate dehydrogenase (NAD+) activity"/>
    <property type="evidence" value="ECO:0007669"/>
    <property type="project" value="UniProtKB-EC"/>
</dbReference>
<dbReference type="InterPro" id="IPR029753">
    <property type="entry name" value="D-isomer_DH_CS"/>
</dbReference>
<proteinExistence type="inferred from homology"/>
<keyword evidence="8" id="KW-1185">Reference proteome</keyword>
<dbReference type="PATRIC" id="fig|1122180.6.peg.1593"/>
<evidence type="ECO:0000313" key="7">
    <source>
        <dbReference type="EMBL" id="EYD72811.1"/>
    </source>
</evidence>
<evidence type="ECO:0000256" key="3">
    <source>
        <dbReference type="ARBA" id="ARBA00023027"/>
    </source>
</evidence>
<dbReference type="EMBL" id="APGJ01000004">
    <property type="protein sequence ID" value="EYD72811.1"/>
    <property type="molecule type" value="Genomic_DNA"/>
</dbReference>
<dbReference type="AlphaFoldDB" id="A0A017HEL2"/>
<dbReference type="PROSITE" id="PS00065">
    <property type="entry name" value="D_2_HYDROXYACID_DH_1"/>
    <property type="match status" value="1"/>
</dbReference>
<dbReference type="InterPro" id="IPR036291">
    <property type="entry name" value="NAD(P)-bd_dom_sf"/>
</dbReference>
<evidence type="ECO:0000259" key="6">
    <source>
        <dbReference type="Pfam" id="PF02826"/>
    </source>
</evidence>
<evidence type="ECO:0000256" key="2">
    <source>
        <dbReference type="ARBA" id="ARBA00023002"/>
    </source>
</evidence>
<keyword evidence="3" id="KW-0520">NAD</keyword>
<evidence type="ECO:0000256" key="4">
    <source>
        <dbReference type="RuleBase" id="RU003719"/>
    </source>
</evidence>
<name>A0A017HEL2_9RHOB</name>
<feature type="domain" description="D-isomer specific 2-hydroxyacid dehydrogenase NAD-binding" evidence="6">
    <location>
        <begin position="119"/>
        <end position="306"/>
    </location>
</feature>
<dbReference type="Proteomes" id="UP000025047">
    <property type="component" value="Unassembled WGS sequence"/>
</dbReference>
<dbReference type="PANTHER" id="PTHR43026">
    <property type="entry name" value="2-HYDROXYACID DEHYDROGENASE HOMOLOG 1-RELATED"/>
    <property type="match status" value="1"/>
</dbReference>
<evidence type="ECO:0000313" key="8">
    <source>
        <dbReference type="Proteomes" id="UP000025047"/>
    </source>
</evidence>
<dbReference type="InterPro" id="IPR006139">
    <property type="entry name" value="D-isomer_2_OHA_DH_cat_dom"/>
</dbReference>
<feature type="domain" description="D-isomer specific 2-hydroxyacid dehydrogenase catalytic" evidence="5">
    <location>
        <begin position="11"/>
        <end position="336"/>
    </location>
</feature>